<dbReference type="GO" id="GO:0016747">
    <property type="term" value="F:acyltransferase activity, transferring groups other than amino-acyl groups"/>
    <property type="evidence" value="ECO:0007669"/>
    <property type="project" value="TreeGrafter"/>
</dbReference>
<dbReference type="GO" id="GO:0016787">
    <property type="term" value="F:hydrolase activity"/>
    <property type="evidence" value="ECO:0007669"/>
    <property type="project" value="UniProtKB-KW"/>
</dbReference>
<feature type="chain" id="PRO_5020556344" evidence="1">
    <location>
        <begin position="26"/>
        <end position="280"/>
    </location>
</feature>
<dbReference type="OrthoDB" id="9803578at2"/>
<reference evidence="2 3" key="1">
    <citation type="submission" date="2019-03" db="EMBL/GenBank/DDBJ databases">
        <title>Genomic Encyclopedia of Archaeal and Bacterial Type Strains, Phase II (KMG-II): from individual species to whole genera.</title>
        <authorList>
            <person name="Goeker M."/>
        </authorList>
    </citation>
    <scope>NUCLEOTIDE SEQUENCE [LARGE SCALE GENOMIC DNA]</scope>
    <source>
        <strain evidence="2 3">DSM 28323</strain>
    </source>
</reference>
<dbReference type="PANTHER" id="PTHR48098">
    <property type="entry name" value="ENTEROCHELIN ESTERASE-RELATED"/>
    <property type="match status" value="1"/>
</dbReference>
<evidence type="ECO:0000256" key="1">
    <source>
        <dbReference type="SAM" id="SignalP"/>
    </source>
</evidence>
<feature type="signal peptide" evidence="1">
    <location>
        <begin position="1"/>
        <end position="25"/>
    </location>
</feature>
<keyword evidence="2" id="KW-0378">Hydrolase</keyword>
<dbReference type="InterPro" id="IPR029058">
    <property type="entry name" value="AB_hydrolase_fold"/>
</dbReference>
<dbReference type="InterPro" id="IPR050583">
    <property type="entry name" value="Mycobacterial_A85_antigen"/>
</dbReference>
<evidence type="ECO:0000313" key="2">
    <source>
        <dbReference type="EMBL" id="TDO25722.1"/>
    </source>
</evidence>
<protein>
    <submittedName>
        <fullName evidence="2">S-formylglutathione hydrolase FrmB</fullName>
    </submittedName>
</protein>
<keyword evidence="3" id="KW-1185">Reference proteome</keyword>
<dbReference type="RefSeq" id="WP_133475216.1">
    <property type="nucleotide sequence ID" value="NZ_SNWP01000012.1"/>
</dbReference>
<dbReference type="SUPFAM" id="SSF53474">
    <property type="entry name" value="alpha/beta-Hydrolases"/>
    <property type="match status" value="1"/>
</dbReference>
<accession>A0A4R6IT78</accession>
<comment type="caution">
    <text evidence="2">The sequence shown here is derived from an EMBL/GenBank/DDBJ whole genome shotgun (WGS) entry which is preliminary data.</text>
</comment>
<sequence length="280" mass="31544">MKKNTLLQLFFCTCFVWILNCTVTASTVDTIDVHSKVMHKNIKAVVITPQGYDAKSGKKYPVVYLLHGHSANYRSWIKDVPSIKKSADELGLIVVCPDGGFNSWYINSPVDTSVKYDSYIAEELVPYIDANYATIADKKARAISGYSMGGHGALYLGIKHPDLFANVGSICGGVDLRPFPNNWQLKNILGDLQTSPANWDAYSVINMVDLLGKGQLNLMIDCGVDDFFLAVNRKLHEKLVNMKISHEYIEREGGHTRNYWANSVDYHFFYFKRMFTQAGY</sequence>
<name>A0A4R6IT78_9BACT</name>
<organism evidence="2 3">
    <name type="scientific">Sediminibacterium goheungense</name>
    <dbReference type="NCBI Taxonomy" id="1086393"/>
    <lineage>
        <taxon>Bacteria</taxon>
        <taxon>Pseudomonadati</taxon>
        <taxon>Bacteroidota</taxon>
        <taxon>Chitinophagia</taxon>
        <taxon>Chitinophagales</taxon>
        <taxon>Chitinophagaceae</taxon>
        <taxon>Sediminibacterium</taxon>
    </lineage>
</organism>
<dbReference type="Pfam" id="PF00756">
    <property type="entry name" value="Esterase"/>
    <property type="match status" value="1"/>
</dbReference>
<dbReference type="Gene3D" id="3.40.50.1820">
    <property type="entry name" value="alpha/beta hydrolase"/>
    <property type="match status" value="1"/>
</dbReference>
<gene>
    <name evidence="2" type="ORF">BC659_2645</name>
</gene>
<dbReference type="InterPro" id="IPR000801">
    <property type="entry name" value="Esterase-like"/>
</dbReference>
<evidence type="ECO:0000313" key="3">
    <source>
        <dbReference type="Proteomes" id="UP000295741"/>
    </source>
</evidence>
<keyword evidence="1" id="KW-0732">Signal</keyword>
<dbReference type="Proteomes" id="UP000295741">
    <property type="component" value="Unassembled WGS sequence"/>
</dbReference>
<dbReference type="AlphaFoldDB" id="A0A4R6IT78"/>
<dbReference type="EMBL" id="SNWP01000012">
    <property type="protein sequence ID" value="TDO25722.1"/>
    <property type="molecule type" value="Genomic_DNA"/>
</dbReference>
<proteinExistence type="predicted"/>
<dbReference type="PANTHER" id="PTHR48098:SF1">
    <property type="entry name" value="DIACYLGLYCEROL ACYLTRANSFERASE_MYCOLYLTRANSFERASE AG85A"/>
    <property type="match status" value="1"/>
</dbReference>